<evidence type="ECO:0000259" key="8">
    <source>
        <dbReference type="PROSITE" id="PS50109"/>
    </source>
</evidence>
<dbReference type="SUPFAM" id="SSF55874">
    <property type="entry name" value="ATPase domain of HSP90 chaperone/DNA topoisomerase II/histidine kinase"/>
    <property type="match status" value="1"/>
</dbReference>
<keyword evidence="5 9" id="KW-0418">Kinase</keyword>
<dbReference type="SMART" id="SM00387">
    <property type="entry name" value="HATPase_c"/>
    <property type="match status" value="1"/>
</dbReference>
<dbReference type="PRINTS" id="PR00344">
    <property type="entry name" value="BCTRLSENSOR"/>
</dbReference>
<dbReference type="InterPro" id="IPR036890">
    <property type="entry name" value="HATPase_C_sf"/>
</dbReference>
<dbReference type="Pfam" id="PF02518">
    <property type="entry name" value="HATPase_c"/>
    <property type="match status" value="1"/>
</dbReference>
<evidence type="ECO:0000256" key="4">
    <source>
        <dbReference type="ARBA" id="ARBA00022679"/>
    </source>
</evidence>
<comment type="catalytic activity">
    <reaction evidence="1">
        <text>ATP + protein L-histidine = ADP + protein N-phospho-L-histidine.</text>
        <dbReference type="EC" id="2.7.13.3"/>
    </reaction>
</comment>
<dbReference type="Proteomes" id="UP000753802">
    <property type="component" value="Unassembled WGS sequence"/>
</dbReference>
<dbReference type="Pfam" id="PF00512">
    <property type="entry name" value="HisKA"/>
    <property type="match status" value="1"/>
</dbReference>
<protein>
    <recommendedName>
        <fullName evidence="2">histidine kinase</fullName>
        <ecNumber evidence="2">2.7.13.3</ecNumber>
    </recommendedName>
</protein>
<dbReference type="InterPro" id="IPR005467">
    <property type="entry name" value="His_kinase_dom"/>
</dbReference>
<keyword evidence="7" id="KW-0812">Transmembrane</keyword>
<dbReference type="Gene3D" id="3.30.565.10">
    <property type="entry name" value="Histidine kinase-like ATPase, C-terminal domain"/>
    <property type="match status" value="1"/>
</dbReference>
<proteinExistence type="predicted"/>
<dbReference type="InterPro" id="IPR004358">
    <property type="entry name" value="Sig_transdc_His_kin-like_C"/>
</dbReference>
<dbReference type="EC" id="2.7.13.3" evidence="2"/>
<evidence type="ECO:0000313" key="10">
    <source>
        <dbReference type="Proteomes" id="UP000753802"/>
    </source>
</evidence>
<evidence type="ECO:0000256" key="6">
    <source>
        <dbReference type="ARBA" id="ARBA00023012"/>
    </source>
</evidence>
<evidence type="ECO:0000256" key="7">
    <source>
        <dbReference type="SAM" id="Phobius"/>
    </source>
</evidence>
<dbReference type="SMART" id="SM00388">
    <property type="entry name" value="HisKA"/>
    <property type="match status" value="1"/>
</dbReference>
<feature type="transmembrane region" description="Helical" evidence="7">
    <location>
        <begin position="346"/>
        <end position="367"/>
    </location>
</feature>
<reference evidence="9 10" key="1">
    <citation type="submission" date="2020-01" db="EMBL/GenBank/DDBJ databases">
        <title>Genome analysis.</title>
        <authorList>
            <person name="Wu S."/>
            <person name="Wang G."/>
        </authorList>
    </citation>
    <scope>NUCLEOTIDE SEQUENCE [LARGE SCALE GENOMIC DNA]</scope>
    <source>
        <strain evidence="9 10">SYL130</strain>
    </source>
</reference>
<dbReference type="InterPro" id="IPR003594">
    <property type="entry name" value="HATPase_dom"/>
</dbReference>
<dbReference type="PROSITE" id="PS50109">
    <property type="entry name" value="HIS_KIN"/>
    <property type="match status" value="1"/>
</dbReference>
<keyword evidence="6" id="KW-0902">Two-component regulatory system</keyword>
<feature type="transmembrane region" description="Helical" evidence="7">
    <location>
        <begin position="12"/>
        <end position="30"/>
    </location>
</feature>
<sequence>MGPSNKLNLSRVLLSSAILLIVAFQCYWLNRLYKDEWQGLKKETNGIFRDVIYNVQLQRFSRDSFIRRQVAGTNLFAHTAVNVLRSQTAALPDKAKKRLQDSLRQDSISRAGAAPPSGFTFKIVNRNTGDSLPVVKGIALRGDLPPEIAARIAARGQISHVKLPPLMDSAMLDRMAVEGVKIVVNQRYDSASPQTTHLRTVQGAAAISNILLEKPAKAKKGKPVATSIIRATAATTTSGIIVSNRLPSRLRENSFIRLISNGKVIDDTIPVRKLDSAYRKELSKAGIPISFYIKKGADDSLHWKDTIPATVFSTGTAGAGLIHPFWYQAGFEDPTAFLLKKISLQILFSVFLVAFTSLAFIFLYRNLMAQRKLTEMKNDFISNITHELKTPLATVSVAVEALRNFGGIQNPERTKEYLDISASELQRLSLLVDKVLKLSLFENRELELKKEMFDLRELTEEVLNTMKLQFDTNKAKVELDVQGNYFTIHADRLHITSVIFNLLDNALKYSNGKPHIFIRLHHQTDQVMLQVEDKGIGIAPDFKSKIFDKFFRVPTGNHHNIKGYGLGLSYVAHVIRQHNGTISVDSEPGHGSTFTVKFPIT</sequence>
<dbReference type="RefSeq" id="WP_161816901.1">
    <property type="nucleotide sequence ID" value="NZ_JAACJS010000002.1"/>
</dbReference>
<dbReference type="Gene3D" id="1.10.287.130">
    <property type="match status" value="1"/>
</dbReference>
<evidence type="ECO:0000256" key="2">
    <source>
        <dbReference type="ARBA" id="ARBA00012438"/>
    </source>
</evidence>
<dbReference type="PANTHER" id="PTHR45453">
    <property type="entry name" value="PHOSPHATE REGULON SENSOR PROTEIN PHOR"/>
    <property type="match status" value="1"/>
</dbReference>
<evidence type="ECO:0000256" key="1">
    <source>
        <dbReference type="ARBA" id="ARBA00000085"/>
    </source>
</evidence>
<dbReference type="InterPro" id="IPR036097">
    <property type="entry name" value="HisK_dim/P_sf"/>
</dbReference>
<evidence type="ECO:0000256" key="3">
    <source>
        <dbReference type="ARBA" id="ARBA00022553"/>
    </source>
</evidence>
<dbReference type="PANTHER" id="PTHR45453:SF1">
    <property type="entry name" value="PHOSPHATE REGULON SENSOR PROTEIN PHOR"/>
    <property type="match status" value="1"/>
</dbReference>
<accession>A0ABW9ZNC3</accession>
<dbReference type="EMBL" id="JAACJS010000002">
    <property type="protein sequence ID" value="NCI48580.1"/>
    <property type="molecule type" value="Genomic_DNA"/>
</dbReference>
<dbReference type="GO" id="GO:0016301">
    <property type="term" value="F:kinase activity"/>
    <property type="evidence" value="ECO:0007669"/>
    <property type="project" value="UniProtKB-KW"/>
</dbReference>
<evidence type="ECO:0000256" key="5">
    <source>
        <dbReference type="ARBA" id="ARBA00022777"/>
    </source>
</evidence>
<organism evidence="9 10">
    <name type="scientific">Sediminibacterium roseum</name>
    <dbReference type="NCBI Taxonomy" id="1978412"/>
    <lineage>
        <taxon>Bacteria</taxon>
        <taxon>Pseudomonadati</taxon>
        <taxon>Bacteroidota</taxon>
        <taxon>Chitinophagia</taxon>
        <taxon>Chitinophagales</taxon>
        <taxon>Chitinophagaceae</taxon>
        <taxon>Sediminibacterium</taxon>
    </lineage>
</organism>
<keyword evidence="4" id="KW-0808">Transferase</keyword>
<keyword evidence="3" id="KW-0597">Phosphoprotein</keyword>
<dbReference type="InterPro" id="IPR050351">
    <property type="entry name" value="BphY/WalK/GraS-like"/>
</dbReference>
<keyword evidence="7" id="KW-1133">Transmembrane helix</keyword>
<dbReference type="SUPFAM" id="SSF47384">
    <property type="entry name" value="Homodimeric domain of signal transducing histidine kinase"/>
    <property type="match status" value="1"/>
</dbReference>
<dbReference type="InterPro" id="IPR003661">
    <property type="entry name" value="HisK_dim/P_dom"/>
</dbReference>
<keyword evidence="10" id="KW-1185">Reference proteome</keyword>
<feature type="domain" description="Histidine kinase" evidence="8">
    <location>
        <begin position="383"/>
        <end position="601"/>
    </location>
</feature>
<comment type="caution">
    <text evidence="9">The sequence shown here is derived from an EMBL/GenBank/DDBJ whole genome shotgun (WGS) entry which is preliminary data.</text>
</comment>
<dbReference type="CDD" id="cd00082">
    <property type="entry name" value="HisKA"/>
    <property type="match status" value="1"/>
</dbReference>
<evidence type="ECO:0000313" key="9">
    <source>
        <dbReference type="EMBL" id="NCI48580.1"/>
    </source>
</evidence>
<keyword evidence="7" id="KW-0472">Membrane</keyword>
<name>A0ABW9ZNC3_9BACT</name>
<gene>
    <name evidence="9" type="ORF">GWC95_01505</name>
</gene>